<evidence type="ECO:0000313" key="2">
    <source>
        <dbReference type="EMBL" id="KAK7346043.1"/>
    </source>
</evidence>
<name>A0AAN9M698_PHACN</name>
<evidence type="ECO:0000256" key="1">
    <source>
        <dbReference type="SAM" id="Phobius"/>
    </source>
</evidence>
<reference evidence="2 3" key="1">
    <citation type="submission" date="2024-01" db="EMBL/GenBank/DDBJ databases">
        <title>The genomes of 5 underutilized Papilionoideae crops provide insights into root nodulation and disease resistanc.</title>
        <authorList>
            <person name="Jiang F."/>
        </authorList>
    </citation>
    <scope>NUCLEOTIDE SEQUENCE [LARGE SCALE GENOMIC DNA]</scope>
    <source>
        <strain evidence="2">JINMINGXINNONG_FW02</strain>
        <tissue evidence="2">Leaves</tissue>
    </source>
</reference>
<feature type="transmembrane region" description="Helical" evidence="1">
    <location>
        <begin position="21"/>
        <end position="39"/>
    </location>
</feature>
<comment type="caution">
    <text evidence="2">The sequence shown here is derived from an EMBL/GenBank/DDBJ whole genome shotgun (WGS) entry which is preliminary data.</text>
</comment>
<gene>
    <name evidence="2" type="ORF">VNO80_20556</name>
</gene>
<dbReference type="AlphaFoldDB" id="A0AAN9M698"/>
<protein>
    <submittedName>
        <fullName evidence="2">Uncharacterized protein</fullName>
    </submittedName>
</protein>
<accession>A0AAN9M698</accession>
<evidence type="ECO:0000313" key="3">
    <source>
        <dbReference type="Proteomes" id="UP001374584"/>
    </source>
</evidence>
<organism evidence="2 3">
    <name type="scientific">Phaseolus coccineus</name>
    <name type="common">Scarlet runner bean</name>
    <name type="synonym">Phaseolus multiflorus</name>
    <dbReference type="NCBI Taxonomy" id="3886"/>
    <lineage>
        <taxon>Eukaryota</taxon>
        <taxon>Viridiplantae</taxon>
        <taxon>Streptophyta</taxon>
        <taxon>Embryophyta</taxon>
        <taxon>Tracheophyta</taxon>
        <taxon>Spermatophyta</taxon>
        <taxon>Magnoliopsida</taxon>
        <taxon>eudicotyledons</taxon>
        <taxon>Gunneridae</taxon>
        <taxon>Pentapetalae</taxon>
        <taxon>rosids</taxon>
        <taxon>fabids</taxon>
        <taxon>Fabales</taxon>
        <taxon>Fabaceae</taxon>
        <taxon>Papilionoideae</taxon>
        <taxon>50 kb inversion clade</taxon>
        <taxon>NPAAA clade</taxon>
        <taxon>indigoferoid/millettioid clade</taxon>
        <taxon>Phaseoleae</taxon>
        <taxon>Phaseolus</taxon>
    </lineage>
</organism>
<keyword evidence="1" id="KW-0812">Transmembrane</keyword>
<sequence length="147" mass="16894">MCDKDRSSSFWQLSKATTSTLPRVFIFLISYITLAVQYPMPMGPARMSFVLLWQTMWAWFRVRVKECLYLERVLLTAHITYTTKLRMVGAALLLLCDDDDDVVVDDVLCCVVVLSCPLHCIDCVGEPNLWEELRRKMVLCFGICSSL</sequence>
<dbReference type="Proteomes" id="UP001374584">
    <property type="component" value="Unassembled WGS sequence"/>
</dbReference>
<keyword evidence="1" id="KW-1133">Transmembrane helix</keyword>
<proteinExistence type="predicted"/>
<keyword evidence="1" id="KW-0472">Membrane</keyword>
<keyword evidence="3" id="KW-1185">Reference proteome</keyword>
<dbReference type="EMBL" id="JAYMYR010000008">
    <property type="protein sequence ID" value="KAK7346043.1"/>
    <property type="molecule type" value="Genomic_DNA"/>
</dbReference>